<dbReference type="Gene3D" id="3.30.710.10">
    <property type="entry name" value="Potassium Channel Kv1.1, Chain A"/>
    <property type="match status" value="1"/>
</dbReference>
<keyword evidence="3" id="KW-1185">Reference proteome</keyword>
<dbReference type="RefSeq" id="XP_033662307.1">
    <property type="nucleotide sequence ID" value="XM_033808902.1"/>
</dbReference>
<dbReference type="PANTHER" id="PTHR47843">
    <property type="entry name" value="BTB DOMAIN-CONTAINING PROTEIN-RELATED"/>
    <property type="match status" value="1"/>
</dbReference>
<feature type="domain" description="BTB" evidence="1">
    <location>
        <begin position="20"/>
        <end position="79"/>
    </location>
</feature>
<organism evidence="2 3">
    <name type="scientific">Zasmidium cellare ATCC 36951</name>
    <dbReference type="NCBI Taxonomy" id="1080233"/>
    <lineage>
        <taxon>Eukaryota</taxon>
        <taxon>Fungi</taxon>
        <taxon>Dikarya</taxon>
        <taxon>Ascomycota</taxon>
        <taxon>Pezizomycotina</taxon>
        <taxon>Dothideomycetes</taxon>
        <taxon>Dothideomycetidae</taxon>
        <taxon>Mycosphaerellales</taxon>
        <taxon>Mycosphaerellaceae</taxon>
        <taxon>Zasmidium</taxon>
    </lineage>
</organism>
<dbReference type="CDD" id="cd18186">
    <property type="entry name" value="BTB_POZ_ZBTB_KLHL-like"/>
    <property type="match status" value="1"/>
</dbReference>
<dbReference type="EMBL" id="ML993619">
    <property type="protein sequence ID" value="KAF2161418.1"/>
    <property type="molecule type" value="Genomic_DNA"/>
</dbReference>
<dbReference type="SMART" id="SM00225">
    <property type="entry name" value="BTB"/>
    <property type="match status" value="1"/>
</dbReference>
<dbReference type="OrthoDB" id="3650075at2759"/>
<evidence type="ECO:0000313" key="3">
    <source>
        <dbReference type="Proteomes" id="UP000799537"/>
    </source>
</evidence>
<name>A0A6A6C581_ZASCE</name>
<proteinExistence type="predicted"/>
<evidence type="ECO:0000259" key="1">
    <source>
        <dbReference type="PROSITE" id="PS50097"/>
    </source>
</evidence>
<dbReference type="Pfam" id="PF00651">
    <property type="entry name" value="BTB"/>
    <property type="match status" value="1"/>
</dbReference>
<evidence type="ECO:0000313" key="2">
    <source>
        <dbReference type="EMBL" id="KAF2161418.1"/>
    </source>
</evidence>
<gene>
    <name evidence="2" type="ORF">M409DRAFT_28150</name>
</gene>
<accession>A0A6A6C581</accession>
<dbReference type="PANTHER" id="PTHR47843:SF5">
    <property type="entry name" value="BTB_POZ DOMAIN PROTEIN"/>
    <property type="match status" value="1"/>
</dbReference>
<dbReference type="InterPro" id="IPR000210">
    <property type="entry name" value="BTB/POZ_dom"/>
</dbReference>
<sequence length="322" mass="36197">MEGTQFKASAGSLLKDSSLADFEIKCGSDTYQVHRVILACHSQYFKTLFEGQFSESSKRSIELHENNPNAVKLMIDYFYRFDYEDAHDKITGFSNPLELNAAVYIVAAKYDVPDMKKLAVKHFTRAAPQSAIRHESPVEAIRLVFTGTTHTDRVLRDVVLEYWTTFANVLIDGQGSTITRRVVDCVPEFATELFNKSAETQGLKFEANCTQVYTGGLHRHASISANSIKEVFTQNCDVCGEPMATHKLLKAYHQSGKLHAVLGPCVGLITLSPEQRMIMLLQRQRLAKPRRYEVKIATKIDTQTQNPNRSNAAVMVDHTCFP</sequence>
<reference evidence="2" key="1">
    <citation type="journal article" date="2020" name="Stud. Mycol.">
        <title>101 Dothideomycetes genomes: a test case for predicting lifestyles and emergence of pathogens.</title>
        <authorList>
            <person name="Haridas S."/>
            <person name="Albert R."/>
            <person name="Binder M."/>
            <person name="Bloem J."/>
            <person name="Labutti K."/>
            <person name="Salamov A."/>
            <person name="Andreopoulos B."/>
            <person name="Baker S."/>
            <person name="Barry K."/>
            <person name="Bills G."/>
            <person name="Bluhm B."/>
            <person name="Cannon C."/>
            <person name="Castanera R."/>
            <person name="Culley D."/>
            <person name="Daum C."/>
            <person name="Ezra D."/>
            <person name="Gonzalez J."/>
            <person name="Henrissat B."/>
            <person name="Kuo A."/>
            <person name="Liang C."/>
            <person name="Lipzen A."/>
            <person name="Lutzoni F."/>
            <person name="Magnuson J."/>
            <person name="Mondo S."/>
            <person name="Nolan M."/>
            <person name="Ohm R."/>
            <person name="Pangilinan J."/>
            <person name="Park H.-J."/>
            <person name="Ramirez L."/>
            <person name="Alfaro M."/>
            <person name="Sun H."/>
            <person name="Tritt A."/>
            <person name="Yoshinaga Y."/>
            <person name="Zwiers L.-H."/>
            <person name="Turgeon B."/>
            <person name="Goodwin S."/>
            <person name="Spatafora J."/>
            <person name="Crous P."/>
            <person name="Grigoriev I."/>
        </authorList>
    </citation>
    <scope>NUCLEOTIDE SEQUENCE</scope>
    <source>
        <strain evidence="2">ATCC 36951</strain>
    </source>
</reference>
<dbReference type="InterPro" id="IPR011333">
    <property type="entry name" value="SKP1/BTB/POZ_sf"/>
</dbReference>
<dbReference type="PROSITE" id="PS50097">
    <property type="entry name" value="BTB"/>
    <property type="match status" value="1"/>
</dbReference>
<protein>
    <recommendedName>
        <fullName evidence="1">BTB domain-containing protein</fullName>
    </recommendedName>
</protein>
<dbReference type="GeneID" id="54562174"/>
<dbReference type="SUPFAM" id="SSF54695">
    <property type="entry name" value="POZ domain"/>
    <property type="match status" value="1"/>
</dbReference>
<dbReference type="AlphaFoldDB" id="A0A6A6C581"/>
<dbReference type="Proteomes" id="UP000799537">
    <property type="component" value="Unassembled WGS sequence"/>
</dbReference>